<evidence type="ECO:0000313" key="3">
    <source>
        <dbReference type="EMBL" id="CAK9056308.1"/>
    </source>
</evidence>
<name>A0ABP0MXT6_9DINO</name>
<comment type="caution">
    <text evidence="3">The sequence shown here is derived from an EMBL/GenBank/DDBJ whole genome shotgun (WGS) entry which is preliminary data.</text>
</comment>
<feature type="region of interest" description="Disordered" evidence="1">
    <location>
        <begin position="75"/>
        <end position="120"/>
    </location>
</feature>
<reference evidence="3 4" key="1">
    <citation type="submission" date="2024-02" db="EMBL/GenBank/DDBJ databases">
        <authorList>
            <person name="Chen Y."/>
            <person name="Shah S."/>
            <person name="Dougan E. K."/>
            <person name="Thang M."/>
            <person name="Chan C."/>
        </authorList>
    </citation>
    <scope>NUCLEOTIDE SEQUENCE [LARGE SCALE GENOMIC DNA]</scope>
</reference>
<keyword evidence="4" id="KW-1185">Reference proteome</keyword>
<dbReference type="EMBL" id="CAXAMN010020581">
    <property type="protein sequence ID" value="CAK9056308.1"/>
    <property type="molecule type" value="Genomic_DNA"/>
</dbReference>
<feature type="non-terminal residue" evidence="3">
    <location>
        <position position="1"/>
    </location>
</feature>
<evidence type="ECO:0000313" key="2">
    <source>
        <dbReference type="EMBL" id="CAK9056298.1"/>
    </source>
</evidence>
<dbReference type="Proteomes" id="UP001642484">
    <property type="component" value="Unassembled WGS sequence"/>
</dbReference>
<feature type="non-terminal residue" evidence="3">
    <location>
        <position position="120"/>
    </location>
</feature>
<dbReference type="EMBL" id="CAXAMN010020579">
    <property type="protein sequence ID" value="CAK9056298.1"/>
    <property type="molecule type" value="Genomic_DNA"/>
</dbReference>
<gene>
    <name evidence="2" type="ORF">CCMP2556_LOCUS27907</name>
    <name evidence="3" type="ORF">CCMP2556_LOCUS27912</name>
</gene>
<accession>A0ABP0MXT6</accession>
<organism evidence="3 4">
    <name type="scientific">Durusdinium trenchii</name>
    <dbReference type="NCBI Taxonomy" id="1381693"/>
    <lineage>
        <taxon>Eukaryota</taxon>
        <taxon>Sar</taxon>
        <taxon>Alveolata</taxon>
        <taxon>Dinophyceae</taxon>
        <taxon>Suessiales</taxon>
        <taxon>Symbiodiniaceae</taxon>
        <taxon>Durusdinium</taxon>
    </lineage>
</organism>
<evidence type="ECO:0000313" key="4">
    <source>
        <dbReference type="Proteomes" id="UP001642484"/>
    </source>
</evidence>
<protein>
    <submittedName>
        <fullName evidence="3">Uncharacterized protein</fullName>
    </submittedName>
</protein>
<sequence>NVLNARRAARMPCSELTDTVPVDMDAVAQVYAEPEPAPVEEHAAGEMISTYQKKVGSESATLRLGEEPVPVEKTALEETEGSKAGPGAAVLPKEIAPEVPVDEPTDAAVGNASEGKGADK</sequence>
<proteinExistence type="predicted"/>
<evidence type="ECO:0000256" key="1">
    <source>
        <dbReference type="SAM" id="MobiDB-lite"/>
    </source>
</evidence>